<evidence type="ECO:0000313" key="2">
    <source>
        <dbReference type="EMBL" id="DAF98095.1"/>
    </source>
</evidence>
<sequence>MPATLRGSPAIRGGPSRRSGAGILSRSSRRRPQSVRSRKGPPSLSTQAAGGPGTTGRRLKRFTTRSGAIQRSRPPWDVMSTAFSPGGSGRSCRHGRARCRS</sequence>
<dbReference type="EMBL" id="BK016142">
    <property type="protein sequence ID" value="DAF98095.1"/>
    <property type="molecule type" value="Genomic_DNA"/>
</dbReference>
<feature type="compositionally biased region" description="Basic residues" evidence="1">
    <location>
        <begin position="91"/>
        <end position="101"/>
    </location>
</feature>
<accession>A0A8S5UUD8</accession>
<feature type="region of interest" description="Disordered" evidence="1">
    <location>
        <begin position="1"/>
        <end position="101"/>
    </location>
</feature>
<reference evidence="2" key="1">
    <citation type="journal article" date="2021" name="Proc. Natl. Acad. Sci. U.S.A.">
        <title>A Catalog of Tens of Thousands of Viruses from Human Metagenomes Reveals Hidden Associations with Chronic Diseases.</title>
        <authorList>
            <person name="Tisza M.J."/>
            <person name="Buck C.B."/>
        </authorList>
    </citation>
    <scope>NUCLEOTIDE SEQUENCE</scope>
    <source>
        <strain evidence="2">CtIpM11</strain>
    </source>
</reference>
<name>A0A8S5UUD8_9CAUD</name>
<feature type="compositionally biased region" description="Basic residues" evidence="1">
    <location>
        <begin position="27"/>
        <end position="39"/>
    </location>
</feature>
<organism evidence="2">
    <name type="scientific">Podoviridae sp. ctIpM11</name>
    <dbReference type="NCBI Taxonomy" id="2825240"/>
    <lineage>
        <taxon>Viruses</taxon>
        <taxon>Duplodnaviria</taxon>
        <taxon>Heunggongvirae</taxon>
        <taxon>Uroviricota</taxon>
        <taxon>Caudoviricetes</taxon>
    </lineage>
</organism>
<proteinExistence type="predicted"/>
<evidence type="ECO:0000256" key="1">
    <source>
        <dbReference type="SAM" id="MobiDB-lite"/>
    </source>
</evidence>
<protein>
    <submittedName>
        <fullName evidence="2">Uncharacterized protein</fullName>
    </submittedName>
</protein>